<reference evidence="3 4" key="2">
    <citation type="submission" date="2014-10" db="EMBL/GenBank/DDBJ databases">
        <title>Paracoccus sanguinis sp. nov., isolated from clinical specimens of New York State patients.</title>
        <authorList>
            <person name="Mingle L.A."/>
            <person name="Cole J.A."/>
            <person name="Lapierre P."/>
            <person name="Musser K.A."/>
        </authorList>
    </citation>
    <scope>NUCLEOTIDE SEQUENCE [LARGE SCALE GENOMIC DNA]</scope>
    <source>
        <strain evidence="3 4">HAMBI 3106</strain>
    </source>
</reference>
<evidence type="ECO:0000313" key="4">
    <source>
        <dbReference type="Proteomes" id="UP000029917"/>
    </source>
</evidence>
<accession>A0A099FDN2</accession>
<keyword evidence="2" id="KW-0812">Transmembrane</keyword>
<name>A0A099FDN2_9RHOB</name>
<dbReference type="Proteomes" id="UP000029917">
    <property type="component" value="Unassembled WGS sequence"/>
</dbReference>
<dbReference type="AlphaFoldDB" id="A0A099FDN2"/>
<dbReference type="RefSeq" id="WP_036716935.1">
    <property type="nucleotide sequence ID" value="NZ_JRKS01000006.1"/>
</dbReference>
<evidence type="ECO:0000256" key="2">
    <source>
        <dbReference type="SAM" id="Phobius"/>
    </source>
</evidence>
<feature type="compositionally biased region" description="Low complexity" evidence="1">
    <location>
        <begin position="56"/>
        <end position="82"/>
    </location>
</feature>
<sequence>MSHNDNVPERAARRHMPAIVAILAALALAGVALIVFGGGGRDEPVQGELAPATGDAGTSTTTVPATTTAPATTAPATAPASN</sequence>
<feature type="region of interest" description="Disordered" evidence="1">
    <location>
        <begin position="40"/>
        <end position="82"/>
    </location>
</feature>
<protein>
    <submittedName>
        <fullName evidence="3">Uncharacterized protein</fullName>
    </submittedName>
</protein>
<gene>
    <name evidence="3" type="ORF">IC63_03460</name>
</gene>
<feature type="transmembrane region" description="Helical" evidence="2">
    <location>
        <begin position="16"/>
        <end position="36"/>
    </location>
</feature>
<reference evidence="3 4" key="1">
    <citation type="submission" date="2014-09" db="EMBL/GenBank/DDBJ databases">
        <authorList>
            <person name="McGinnis J.M."/>
            <person name="Wolfgang W.J."/>
        </authorList>
    </citation>
    <scope>NUCLEOTIDE SEQUENCE [LARGE SCALE GENOMIC DNA]</scope>
    <source>
        <strain evidence="3 4">HAMBI 3106</strain>
    </source>
</reference>
<keyword evidence="2" id="KW-1133">Transmembrane helix</keyword>
<organism evidence="3 4">
    <name type="scientific">Paracoccus sphaerophysae</name>
    <dbReference type="NCBI Taxonomy" id="690417"/>
    <lineage>
        <taxon>Bacteria</taxon>
        <taxon>Pseudomonadati</taxon>
        <taxon>Pseudomonadota</taxon>
        <taxon>Alphaproteobacteria</taxon>
        <taxon>Rhodobacterales</taxon>
        <taxon>Paracoccaceae</taxon>
        <taxon>Paracoccus</taxon>
    </lineage>
</organism>
<comment type="caution">
    <text evidence="3">The sequence shown here is derived from an EMBL/GenBank/DDBJ whole genome shotgun (WGS) entry which is preliminary data.</text>
</comment>
<dbReference type="EMBL" id="JRKS01000006">
    <property type="protein sequence ID" value="KGJ08875.1"/>
    <property type="molecule type" value="Genomic_DNA"/>
</dbReference>
<evidence type="ECO:0000313" key="3">
    <source>
        <dbReference type="EMBL" id="KGJ08875.1"/>
    </source>
</evidence>
<proteinExistence type="predicted"/>
<keyword evidence="2" id="KW-0472">Membrane</keyword>
<evidence type="ECO:0000256" key="1">
    <source>
        <dbReference type="SAM" id="MobiDB-lite"/>
    </source>
</evidence>
<keyword evidence="4" id="KW-1185">Reference proteome</keyword>